<dbReference type="SUPFAM" id="SSF49899">
    <property type="entry name" value="Concanavalin A-like lectins/glucanases"/>
    <property type="match status" value="1"/>
</dbReference>
<evidence type="ECO:0008006" key="2">
    <source>
        <dbReference type="Google" id="ProtNLM"/>
    </source>
</evidence>
<dbReference type="EMBL" id="UINC01074452">
    <property type="protein sequence ID" value="SVC11656.1"/>
    <property type="molecule type" value="Genomic_DNA"/>
</dbReference>
<reference evidence="1" key="1">
    <citation type="submission" date="2018-05" db="EMBL/GenBank/DDBJ databases">
        <authorList>
            <person name="Lanie J.A."/>
            <person name="Ng W.-L."/>
            <person name="Kazmierczak K.M."/>
            <person name="Andrzejewski T.M."/>
            <person name="Davidsen T.M."/>
            <person name="Wayne K.J."/>
            <person name="Tettelin H."/>
            <person name="Glass J.I."/>
            <person name="Rusch D."/>
            <person name="Podicherti R."/>
            <person name="Tsui H.-C.T."/>
            <person name="Winkler M.E."/>
        </authorList>
    </citation>
    <scope>NUCLEOTIDE SEQUENCE</scope>
</reference>
<name>A0A382JII5_9ZZZZ</name>
<dbReference type="InterPro" id="IPR013320">
    <property type="entry name" value="ConA-like_dom_sf"/>
</dbReference>
<evidence type="ECO:0000313" key="1">
    <source>
        <dbReference type="EMBL" id="SVC11656.1"/>
    </source>
</evidence>
<dbReference type="Pfam" id="PF13385">
    <property type="entry name" value="Laminin_G_3"/>
    <property type="match status" value="1"/>
</dbReference>
<protein>
    <recommendedName>
        <fullName evidence="2">LamG-like jellyroll fold domain-containing protein</fullName>
    </recommendedName>
</protein>
<sequence length="227" mass="23783">VAAPDSLLTGLTVWYSMDEVSGVRVDNNGDSSLDLADLNTVGSEAGKVGLAGSFISANAEQLRGTYGTTAYSIVSGLNYTMAFWAKVADVTQNETACGRWLSGSNIEYWIYAPLGSPLSAPVVYWGSGAGYVNAESPDAMTNDTWHLVIVEIDRAADTLGISLDNGSPGTVSFGGGAINESKNIWFYIGGASASPAYDGGIDEFAIWHRLLTSSEKARLAVGMGYPG</sequence>
<feature type="non-terminal residue" evidence="1">
    <location>
        <position position="1"/>
    </location>
</feature>
<dbReference type="AlphaFoldDB" id="A0A382JII5"/>
<accession>A0A382JII5</accession>
<gene>
    <name evidence="1" type="ORF">METZ01_LOCUS264510</name>
</gene>
<proteinExistence type="predicted"/>
<organism evidence="1">
    <name type="scientific">marine metagenome</name>
    <dbReference type="NCBI Taxonomy" id="408172"/>
    <lineage>
        <taxon>unclassified sequences</taxon>
        <taxon>metagenomes</taxon>
        <taxon>ecological metagenomes</taxon>
    </lineage>
</organism>
<dbReference type="Gene3D" id="2.60.120.200">
    <property type="match status" value="1"/>
</dbReference>